<feature type="domain" description="PDZ" evidence="5">
    <location>
        <begin position="532"/>
        <end position="611"/>
    </location>
</feature>
<dbReference type="EMBL" id="QQXK01000014">
    <property type="protein sequence ID" value="RII42211.1"/>
    <property type="molecule type" value="Genomic_DNA"/>
</dbReference>
<organism evidence="6 7">
    <name type="scientific">Galactobacter valiniphilus</name>
    <dbReference type="NCBI Taxonomy" id="2676122"/>
    <lineage>
        <taxon>Bacteria</taxon>
        <taxon>Bacillati</taxon>
        <taxon>Actinomycetota</taxon>
        <taxon>Actinomycetes</taxon>
        <taxon>Micrococcales</taxon>
        <taxon>Micrococcaceae</taxon>
        <taxon>Galactobacter</taxon>
    </lineage>
</organism>
<feature type="compositionally biased region" description="Polar residues" evidence="3">
    <location>
        <begin position="308"/>
        <end position="320"/>
    </location>
</feature>
<dbReference type="PRINTS" id="PR00834">
    <property type="entry name" value="PROTEASES2C"/>
</dbReference>
<evidence type="ECO:0000313" key="7">
    <source>
        <dbReference type="Proteomes" id="UP000265419"/>
    </source>
</evidence>
<evidence type="ECO:0000256" key="2">
    <source>
        <dbReference type="ARBA" id="ARBA00022801"/>
    </source>
</evidence>
<name>A0A399J9D8_9MICC</name>
<evidence type="ECO:0000313" key="6">
    <source>
        <dbReference type="EMBL" id="RII42211.1"/>
    </source>
</evidence>
<dbReference type="InterPro" id="IPR001478">
    <property type="entry name" value="PDZ"/>
</dbReference>
<protein>
    <submittedName>
        <fullName evidence="6">PDZ domain-containing protein</fullName>
    </submittedName>
</protein>
<feature type="compositionally biased region" description="Polar residues" evidence="3">
    <location>
        <begin position="1"/>
        <end position="13"/>
    </location>
</feature>
<dbReference type="RefSeq" id="WP_119424662.1">
    <property type="nucleotide sequence ID" value="NZ_QQXK01000014.1"/>
</dbReference>
<dbReference type="SMART" id="SM00228">
    <property type="entry name" value="PDZ"/>
    <property type="match status" value="1"/>
</dbReference>
<feature type="compositionally biased region" description="Low complexity" evidence="3">
    <location>
        <begin position="14"/>
        <end position="49"/>
    </location>
</feature>
<proteinExistence type="predicted"/>
<accession>A0A399J9D8</accession>
<dbReference type="SUPFAM" id="SSF50156">
    <property type="entry name" value="PDZ domain-like"/>
    <property type="match status" value="1"/>
</dbReference>
<dbReference type="Proteomes" id="UP000265419">
    <property type="component" value="Unassembled WGS sequence"/>
</dbReference>
<dbReference type="Gene3D" id="2.30.42.10">
    <property type="match status" value="1"/>
</dbReference>
<dbReference type="InterPro" id="IPR036034">
    <property type="entry name" value="PDZ_sf"/>
</dbReference>
<feature type="region of interest" description="Disordered" evidence="3">
    <location>
        <begin position="125"/>
        <end position="187"/>
    </location>
</feature>
<evidence type="ECO:0000256" key="3">
    <source>
        <dbReference type="SAM" id="MobiDB-lite"/>
    </source>
</evidence>
<dbReference type="InterPro" id="IPR009003">
    <property type="entry name" value="Peptidase_S1_PA"/>
</dbReference>
<keyword evidence="4" id="KW-0472">Membrane</keyword>
<feature type="region of interest" description="Disordered" evidence="3">
    <location>
        <begin position="1"/>
        <end position="107"/>
    </location>
</feature>
<keyword evidence="4" id="KW-1133">Transmembrane helix</keyword>
<feature type="compositionally biased region" description="Low complexity" evidence="3">
    <location>
        <begin position="172"/>
        <end position="187"/>
    </location>
</feature>
<dbReference type="Pfam" id="PF13180">
    <property type="entry name" value="PDZ_2"/>
    <property type="match status" value="1"/>
</dbReference>
<dbReference type="PANTHER" id="PTHR43343:SF3">
    <property type="entry name" value="PROTEASE DO-LIKE 8, CHLOROPLASTIC"/>
    <property type="match status" value="1"/>
</dbReference>
<dbReference type="GO" id="GO:0004252">
    <property type="term" value="F:serine-type endopeptidase activity"/>
    <property type="evidence" value="ECO:0007669"/>
    <property type="project" value="InterPro"/>
</dbReference>
<keyword evidence="4" id="KW-0812">Transmembrane</keyword>
<comment type="caution">
    <text evidence="6">The sequence shown here is derived from an EMBL/GenBank/DDBJ whole genome shotgun (WGS) entry which is preliminary data.</text>
</comment>
<feature type="transmembrane region" description="Helical" evidence="4">
    <location>
        <begin position="211"/>
        <end position="235"/>
    </location>
</feature>
<dbReference type="GO" id="GO:0006508">
    <property type="term" value="P:proteolysis"/>
    <property type="evidence" value="ECO:0007669"/>
    <property type="project" value="UniProtKB-KW"/>
</dbReference>
<dbReference type="SUPFAM" id="SSF50494">
    <property type="entry name" value="Trypsin-like serine proteases"/>
    <property type="match status" value="1"/>
</dbReference>
<evidence type="ECO:0000256" key="4">
    <source>
        <dbReference type="SAM" id="Phobius"/>
    </source>
</evidence>
<keyword evidence="7" id="KW-1185">Reference proteome</keyword>
<feature type="region of interest" description="Disordered" evidence="3">
    <location>
        <begin position="244"/>
        <end position="323"/>
    </location>
</feature>
<evidence type="ECO:0000256" key="1">
    <source>
        <dbReference type="ARBA" id="ARBA00022670"/>
    </source>
</evidence>
<dbReference type="InterPro" id="IPR051201">
    <property type="entry name" value="Chloro_Bact_Ser_Proteases"/>
</dbReference>
<feature type="compositionally biased region" description="Polar residues" evidence="3">
    <location>
        <begin position="56"/>
        <end position="66"/>
    </location>
</feature>
<feature type="compositionally biased region" description="Low complexity" evidence="3">
    <location>
        <begin position="125"/>
        <end position="147"/>
    </location>
</feature>
<dbReference type="Gene3D" id="2.40.10.120">
    <property type="match status" value="1"/>
</dbReference>
<dbReference type="AlphaFoldDB" id="A0A399J9D8"/>
<keyword evidence="2" id="KW-0378">Hydrolase</keyword>
<gene>
    <name evidence="6" type="ORF">DWB68_08240</name>
</gene>
<sequence length="627" mass="63027">MNEQNQQGQPQDNGTEAQAAPEQAAAQSAATQRLGAAAQAAPAESTASGTEPATEAVQQPNATQRLEATPGAEAAGPAQPGPAAGDAARPMAQPMVLPTGPTQRIEPQRVIEEPAQAAPYQQPIQAPTGAEPAAPQAQAYAPAAQAAHGTQSEHAPSGTAWGQQAPYANPWTTAPQATPGQQQSNPYAYPQAWSQAAPAAKAPMSPRKRKALRFGAAGAALALAVTLGAVPGWAFGHQAGIEQGQAQAEAQNNNNPFGNSQNGNSQNGNGISPFDGSQDGQGSDGSDGSNGTDGGGRFQQLPYGDYGNGSTDQGNNSSVEEGTKLDSGLAGLVMIDTTLNGGEGAGTGMILSSDGYVLTNYHVVEASTKVQVTDSTTGKKYTATVVGRDSTHDVALLKLENASGLQTVKTASGSVSKGDTVHAVGNASGEGYLRKLSGSVTATQQSITTQSELTSEGEKLSNLIETDADVVPGYSGGALVNDAGEVVGMTTAASSGNTSATVDGYAIPISEALSIAEQIKNGQSSDTVQIGRGAALGISVLSSDTGQVGGGYGVTVQEIIDGGAVAKSGLKANDTIIGLDGQSVKSYAALKEILAGHQPGDKVELTWLNSDGAQKSATVTLGESSVN</sequence>
<keyword evidence="1" id="KW-0645">Protease</keyword>
<dbReference type="InterPro" id="IPR001940">
    <property type="entry name" value="Peptidase_S1C"/>
</dbReference>
<dbReference type="PROSITE" id="PS50106">
    <property type="entry name" value="PDZ"/>
    <property type="match status" value="1"/>
</dbReference>
<dbReference type="PANTHER" id="PTHR43343">
    <property type="entry name" value="PEPTIDASE S12"/>
    <property type="match status" value="1"/>
</dbReference>
<evidence type="ECO:0000259" key="5">
    <source>
        <dbReference type="PROSITE" id="PS50106"/>
    </source>
</evidence>
<reference evidence="6 7" key="1">
    <citation type="submission" date="2018-07" db="EMBL/GenBank/DDBJ databases">
        <title>Arthrobacter sp. nov., isolated from raw cow's milk with high bacterial count.</title>
        <authorList>
            <person name="Hahne J."/>
            <person name="Isele D."/>
            <person name="Lipski A."/>
        </authorList>
    </citation>
    <scope>NUCLEOTIDE SEQUENCE [LARGE SCALE GENOMIC DNA]</scope>
    <source>
        <strain evidence="6 7">JZ R-35</strain>
    </source>
</reference>
<feature type="compositionally biased region" description="Low complexity" evidence="3">
    <location>
        <begin position="244"/>
        <end position="290"/>
    </location>
</feature>
<feature type="compositionally biased region" description="Low complexity" evidence="3">
    <location>
        <begin position="68"/>
        <end position="94"/>
    </location>
</feature>
<dbReference type="Pfam" id="PF13365">
    <property type="entry name" value="Trypsin_2"/>
    <property type="match status" value="1"/>
</dbReference>